<feature type="domain" description="Big-1" evidence="2">
    <location>
        <begin position="904"/>
        <end position="994"/>
    </location>
</feature>
<dbReference type="PROSITE" id="PS51127">
    <property type="entry name" value="BIG1"/>
    <property type="match status" value="3"/>
</dbReference>
<dbReference type="Pfam" id="PF11924">
    <property type="entry name" value="IAT_beta"/>
    <property type="match status" value="1"/>
</dbReference>
<feature type="domain" description="Big-1" evidence="2">
    <location>
        <begin position="603"/>
        <end position="693"/>
    </location>
</feature>
<dbReference type="PANTHER" id="PTHR39576:SF2">
    <property type="entry name" value="ATTACHING AND EFFACING PROTEIN HOMOLOG-RELATED"/>
    <property type="match status" value="1"/>
</dbReference>
<dbReference type="InterPro" id="IPR008964">
    <property type="entry name" value="Invasin/intimin_cell_adhesion"/>
</dbReference>
<accession>A0A742UH11</accession>
<gene>
    <name evidence="3" type="ORF">G9B49_005368</name>
</gene>
<dbReference type="Gene3D" id="2.60.40.10">
    <property type="entry name" value="Immunoglobulins"/>
    <property type="match status" value="5"/>
</dbReference>
<dbReference type="InterPro" id="IPR015217">
    <property type="entry name" value="Invasin_dom_3"/>
</dbReference>
<dbReference type="SMART" id="SM00634">
    <property type="entry name" value="BID_1"/>
    <property type="match status" value="5"/>
</dbReference>
<protein>
    <recommendedName>
        <fullName evidence="2">Big-1 domain-containing protein</fullName>
    </recommendedName>
</protein>
<dbReference type="InterPro" id="IPR003344">
    <property type="entry name" value="Big_1_dom"/>
</dbReference>
<dbReference type="PANTHER" id="PTHR39576">
    <property type="entry name" value="ATTACHING AND EFFACING PROTEIN HOMOLOG-RELATED-RELATED"/>
    <property type="match status" value="1"/>
</dbReference>
<dbReference type="Gene3D" id="2.40.160.160">
    <property type="entry name" value="Inverse autotransporter, beta-domain"/>
    <property type="match status" value="1"/>
</dbReference>
<comment type="caution">
    <text evidence="3">The sequence shown here is derived from an EMBL/GenBank/DDBJ whole genome shotgun (WGS) entry which is preliminary data.</text>
</comment>
<dbReference type="AlphaFoldDB" id="A0A742UH11"/>
<name>A0A742UH11_SALER</name>
<comment type="similarity">
    <text evidence="1">Belongs to the intimin/invasin family.</text>
</comment>
<reference evidence="3" key="2">
    <citation type="submission" date="2020-02" db="EMBL/GenBank/DDBJ databases">
        <authorList>
            <consortium name="NCBI Pathogen Detection Project"/>
        </authorList>
    </citation>
    <scope>NUCLEOTIDE SEQUENCE</scope>
    <source>
        <strain evidence="3">MA.03-3818</strain>
    </source>
</reference>
<feature type="domain" description="Big-1" evidence="2">
    <location>
        <begin position="803"/>
        <end position="895"/>
    </location>
</feature>
<dbReference type="GO" id="GO:0009279">
    <property type="term" value="C:cell outer membrane"/>
    <property type="evidence" value="ECO:0007669"/>
    <property type="project" value="TreeGrafter"/>
</dbReference>
<dbReference type="Pfam" id="PF02369">
    <property type="entry name" value="Big_1"/>
    <property type="match status" value="3"/>
</dbReference>
<dbReference type="Pfam" id="PF09134">
    <property type="entry name" value="Invasin_D3"/>
    <property type="match status" value="1"/>
</dbReference>
<feature type="non-terminal residue" evidence="3">
    <location>
        <position position="1031"/>
    </location>
</feature>
<dbReference type="SUPFAM" id="SSF49373">
    <property type="entry name" value="Invasin/intimin cell-adhesion fragments"/>
    <property type="match status" value="5"/>
</dbReference>
<organism evidence="3">
    <name type="scientific">Salmonella enterica</name>
    <name type="common">Salmonella choleraesuis</name>
    <dbReference type="NCBI Taxonomy" id="28901"/>
    <lineage>
        <taxon>Bacteria</taxon>
        <taxon>Pseudomonadati</taxon>
        <taxon>Pseudomonadota</taxon>
        <taxon>Gammaproteobacteria</taxon>
        <taxon>Enterobacterales</taxon>
        <taxon>Enterobacteriaceae</taxon>
        <taxon>Salmonella</taxon>
    </lineage>
</organism>
<dbReference type="InterPro" id="IPR013783">
    <property type="entry name" value="Ig-like_fold"/>
</dbReference>
<evidence type="ECO:0000313" key="3">
    <source>
        <dbReference type="EMBL" id="HAF1616297.1"/>
    </source>
</evidence>
<evidence type="ECO:0000259" key="2">
    <source>
        <dbReference type="PROSITE" id="PS51127"/>
    </source>
</evidence>
<proteinExistence type="inferred from homology"/>
<sequence length="1031" mass="109460">MKNKSGDDIRVYMGVSSDLNSGRSLYFRILAWLNIACQLTFPLALSFTPLMTAAGTEKHVATGSTLPDLGVAEARSGVDVGSSSSVQKEEQGRVLDRTRDATQKLWNVLGSSAPRERGVEMATGIVSGMANQTVQDWLGQYGNARFSFSAQGTGSADLLLPLLDSPDYLLYTQSGVRRGDDRTTGNFGLGGRFYMSDWMLGVNTFYDNDFTGNNRRLGLGVEAWRDYLKLSANSYMRLSDWHQSPLHESRDYDERPANGFDVRAEGWLPAWPQLGGKLMYEHYQGKDVALSGDFNSRRNSPSAVTAALSYTPFPLLKVGVEHRAGSGTGDTALNLDFTYRFGVPWSEQINPQMVGLTRTMAGTRYDLVDRNYNIVLQYRKQDLISLLLGADKNPGYAGESVTVTATARSKYGLARVDWSAPALLAAGGSLTPVAKDGSVVRIDLPSVVTPKVPLRARSVAAGEQFVIEAVAHDTEGNEARATLELGVERSPRDISARVVSNRSVADGKTVNTVEVMAQDGDAQQPLAGEEVELVFTYVDGPEKGKVLDTQTVKTDEQGRAVAEVSSRVAAGVNVSVRLKSNGNNTVLDMVFVADSATAKPEEPMVKGAEAGGVVANGRDSVTLTFPVKDANGNPVAGQEVVLTTTNGAKPERLTVSTDEQGNASVTVTSTVAGATTVTAVVNGESQSRDIVFMADEPEVSQTEFTVTPDVLVADGTQSALLNLVLKDGTGNRMPLSGDDVSFNVVGPDGVALSAVTCSENACASMLRGSVAGSVTLTPVVKGVSMSDFSRVVTLTASGDSVQTRKLTVVNNIAPADDRTVGVVQMKVTDAVGNPVENVHIEFSVDSPWAHFLITDYATNSQGVASASLVSPMTGEVHVTATVDGVSVRSDVITFVPDAGSARFTDTPAVSGSPAPADGDEAITLTYKVTDNNGNIIPNQLITLSVNNNAFADNLSLVTDDQGEASVVVRNSQSGTTTVIASVIEHSISTDIIFKPVIRTDVVNKIFSVRAPVFVYIPVVTTSTFGGTPDYS</sequence>
<dbReference type="InterPro" id="IPR024519">
    <property type="entry name" value="IAT_beta"/>
</dbReference>
<dbReference type="EMBL" id="DAAUKO010000026">
    <property type="protein sequence ID" value="HAF1616297.1"/>
    <property type="molecule type" value="Genomic_DNA"/>
</dbReference>
<evidence type="ECO:0000256" key="1">
    <source>
        <dbReference type="ARBA" id="ARBA00010116"/>
    </source>
</evidence>
<dbReference type="InterPro" id="IPR051715">
    <property type="entry name" value="Intimin-Invasin_domain"/>
</dbReference>
<reference evidence="3" key="1">
    <citation type="journal article" date="2018" name="Genome Biol.">
        <title>SKESA: strategic k-mer extension for scrupulous assemblies.</title>
        <authorList>
            <person name="Souvorov A."/>
            <person name="Agarwala R."/>
            <person name="Lipman D.J."/>
        </authorList>
    </citation>
    <scope>NUCLEOTIDE SEQUENCE</scope>
    <source>
        <strain evidence="3">MA.03-3818</strain>
    </source>
</reference>
<dbReference type="InterPro" id="IPR038177">
    <property type="entry name" value="IAT_beta_sf"/>
</dbReference>